<reference evidence="1 2" key="1">
    <citation type="submission" date="2019-08" db="EMBL/GenBank/DDBJ databases">
        <title>Complete genome sequence of Candidatus Uab amorphum.</title>
        <authorList>
            <person name="Shiratori T."/>
            <person name="Suzuki S."/>
            <person name="Kakizawa Y."/>
            <person name="Ishida K."/>
        </authorList>
    </citation>
    <scope>NUCLEOTIDE SEQUENCE [LARGE SCALE GENOMIC DNA]</scope>
    <source>
        <strain evidence="1 2">SRT547</strain>
    </source>
</reference>
<dbReference type="OrthoDB" id="283514at2"/>
<proteinExistence type="predicted"/>
<evidence type="ECO:0000313" key="2">
    <source>
        <dbReference type="Proteomes" id="UP000326354"/>
    </source>
</evidence>
<dbReference type="InterPro" id="IPR014988">
    <property type="entry name" value="Uncharacterised_YqcI/YcgG"/>
</dbReference>
<sequence>MHQAYILDTTMLLQNPFNSNIAKQFSNYNGFDGSTLVNISTKVCPKTQEVHETFRNFILSEGFSCILGKAAVKRNAYRFGLYANMNDDGTLQGVAHDLYNFVVERPTFGDKFSTFVACFQQPQIENEQHFETTMWKFLYRLQQLDQQYHTYDPAVSSNPEDNDYAYSFGRCAFFIVGLHPKSSRSTRKFAYPTIVFNPHVQFRNLKETQKFSKYQKIIRQREFKLQGSINPNLAEFGEASEAKQYSGRHVEKNWVCPFHAKKIDKS</sequence>
<dbReference type="EMBL" id="AP019860">
    <property type="protein sequence ID" value="BBM85395.1"/>
    <property type="molecule type" value="Genomic_DNA"/>
</dbReference>
<accession>A0A5S9IRK2</accession>
<protein>
    <recommendedName>
        <fullName evidence="3">YqcI/YcgG family protein</fullName>
    </recommendedName>
</protein>
<dbReference type="PANTHER" id="PTHR40045">
    <property type="entry name" value="YCGG FAMILY PROTEIN"/>
    <property type="match status" value="1"/>
</dbReference>
<dbReference type="PANTHER" id="PTHR40045:SF1">
    <property type="entry name" value="YQCI_YCGG FAMILY PROTEIN"/>
    <property type="match status" value="1"/>
</dbReference>
<name>A0A5S9IRK2_UABAM</name>
<evidence type="ECO:0008006" key="3">
    <source>
        <dbReference type="Google" id="ProtNLM"/>
    </source>
</evidence>
<organism evidence="1 2">
    <name type="scientific">Uabimicrobium amorphum</name>
    <dbReference type="NCBI Taxonomy" id="2596890"/>
    <lineage>
        <taxon>Bacteria</taxon>
        <taxon>Pseudomonadati</taxon>
        <taxon>Planctomycetota</taxon>
        <taxon>Candidatus Uabimicrobiia</taxon>
        <taxon>Candidatus Uabimicrobiales</taxon>
        <taxon>Candidatus Uabimicrobiaceae</taxon>
        <taxon>Candidatus Uabimicrobium</taxon>
    </lineage>
</organism>
<dbReference type="RefSeq" id="WP_151969500.1">
    <property type="nucleotide sequence ID" value="NZ_AP019860.1"/>
</dbReference>
<gene>
    <name evidence="1" type="ORF">UABAM_03762</name>
</gene>
<evidence type="ECO:0000313" key="1">
    <source>
        <dbReference type="EMBL" id="BBM85395.1"/>
    </source>
</evidence>
<dbReference type="AlphaFoldDB" id="A0A5S9IRK2"/>
<dbReference type="Proteomes" id="UP000326354">
    <property type="component" value="Chromosome"/>
</dbReference>
<keyword evidence="2" id="KW-1185">Reference proteome</keyword>
<dbReference type="NCBIfam" id="NF041366">
    <property type="entry name" value="GntA_guanitoxin"/>
    <property type="match status" value="1"/>
</dbReference>
<dbReference type="Pfam" id="PF08892">
    <property type="entry name" value="YqcI_YcgG"/>
    <property type="match status" value="1"/>
</dbReference>
<dbReference type="KEGG" id="uam:UABAM_03762"/>